<sequence length="73" mass="7757">MGAGLLAKAECQPTSMLNVKSLSRASPLPHWFCGVHQAVFKNLAESTGPQSPLNPAHAATRHTPAPPSRGDWQ</sequence>
<accession>A0A502HP56</accession>
<name>A0A502HP56_9PSED</name>
<gene>
    <name evidence="2" type="ORF">EAH78_22600</name>
</gene>
<evidence type="ECO:0000256" key="1">
    <source>
        <dbReference type="SAM" id="MobiDB-lite"/>
    </source>
</evidence>
<proteinExistence type="predicted"/>
<dbReference type="EMBL" id="RCZE01000011">
    <property type="protein sequence ID" value="TPG75018.1"/>
    <property type="molecule type" value="Genomic_DNA"/>
</dbReference>
<comment type="caution">
    <text evidence="2">The sequence shown here is derived from an EMBL/GenBank/DDBJ whole genome shotgun (WGS) entry which is preliminary data.</text>
</comment>
<organism evidence="2 3">
    <name type="scientific">Pseudomonas arsenicoxydans</name>
    <dbReference type="NCBI Taxonomy" id="702115"/>
    <lineage>
        <taxon>Bacteria</taxon>
        <taxon>Pseudomonadati</taxon>
        <taxon>Pseudomonadota</taxon>
        <taxon>Gammaproteobacteria</taxon>
        <taxon>Pseudomonadales</taxon>
        <taxon>Pseudomonadaceae</taxon>
        <taxon>Pseudomonas</taxon>
    </lineage>
</organism>
<evidence type="ECO:0000313" key="2">
    <source>
        <dbReference type="EMBL" id="TPG75018.1"/>
    </source>
</evidence>
<dbReference type="Proteomes" id="UP000317933">
    <property type="component" value="Unassembled WGS sequence"/>
</dbReference>
<feature type="region of interest" description="Disordered" evidence="1">
    <location>
        <begin position="45"/>
        <end position="73"/>
    </location>
</feature>
<evidence type="ECO:0000313" key="3">
    <source>
        <dbReference type="Proteomes" id="UP000317933"/>
    </source>
</evidence>
<protein>
    <submittedName>
        <fullName evidence="2">Uncharacterized protein</fullName>
    </submittedName>
</protein>
<dbReference type="AlphaFoldDB" id="A0A502HP56"/>
<reference evidence="2 3" key="1">
    <citation type="journal article" date="2019" name="Environ. Microbiol.">
        <title>Species interactions and distinct microbial communities in high Arctic permafrost affected cryosols are associated with the CH4 and CO2 gas fluxes.</title>
        <authorList>
            <person name="Altshuler I."/>
            <person name="Hamel J."/>
            <person name="Turney S."/>
            <person name="Magnuson E."/>
            <person name="Levesque R."/>
            <person name="Greer C."/>
            <person name="Whyte L.G."/>
        </authorList>
    </citation>
    <scope>NUCLEOTIDE SEQUENCE [LARGE SCALE GENOMIC DNA]</scope>
    <source>
        <strain evidence="2 3">E3</strain>
    </source>
</reference>